<dbReference type="EMBL" id="JANBUN010001388">
    <property type="protein sequence ID" value="KAJ2798348.1"/>
    <property type="molecule type" value="Genomic_DNA"/>
</dbReference>
<protein>
    <submittedName>
        <fullName evidence="1">Uncharacterized protein</fullName>
    </submittedName>
</protein>
<organism evidence="1 2">
    <name type="scientific">Coemansia helicoidea</name>
    <dbReference type="NCBI Taxonomy" id="1286919"/>
    <lineage>
        <taxon>Eukaryota</taxon>
        <taxon>Fungi</taxon>
        <taxon>Fungi incertae sedis</taxon>
        <taxon>Zoopagomycota</taxon>
        <taxon>Kickxellomycotina</taxon>
        <taxon>Kickxellomycetes</taxon>
        <taxon>Kickxellales</taxon>
        <taxon>Kickxellaceae</taxon>
        <taxon>Coemansia</taxon>
    </lineage>
</organism>
<keyword evidence="2" id="KW-1185">Reference proteome</keyword>
<feature type="non-terminal residue" evidence="1">
    <location>
        <position position="387"/>
    </location>
</feature>
<accession>A0ACC1L0C9</accession>
<name>A0ACC1L0C9_9FUNG</name>
<gene>
    <name evidence="1" type="ORF">H4R21_003968</name>
</gene>
<evidence type="ECO:0000313" key="1">
    <source>
        <dbReference type="EMBL" id="KAJ2798348.1"/>
    </source>
</evidence>
<comment type="caution">
    <text evidence="1">The sequence shown here is derived from an EMBL/GenBank/DDBJ whole genome shotgun (WGS) entry which is preliminary data.</text>
</comment>
<sequence>MRALALLLAAAPVLQRRGYRAVRHSSLLPQTWVISGGNATGDHAAAQIAAALGLPHHTKPALAPRLPVPLARALASLGELTGVRRTEVLQFVGDAHKSDLPRFVVAASKKALPGLMEVKRLTKGRTTAVYIGLPDVKLAKIDVLVLSRIEQMVLRRLGPARANLDNAVGTVLPLSGIVSSAPPPPAPPPTVVVCVGSGVESAGFRLLSTDMDNLADGLAHIPPSRIRIVLSPDLHPRLRPMVESQLVRRMVDAAADVEVLDYAQPGQQPPPPLVDVIAAATQVIATADYVAAVSVAAALRRPIYIAGEERTRALLRDYYHLLESKNLVRRFYPKGSRYSYMLAPEIRGSGDVFSAIRDHEPWAAYDAKADLDNVVEFIRTRYKEKIG</sequence>
<evidence type="ECO:0000313" key="2">
    <source>
        <dbReference type="Proteomes" id="UP001140087"/>
    </source>
</evidence>
<reference evidence="1" key="1">
    <citation type="submission" date="2022-07" db="EMBL/GenBank/DDBJ databases">
        <title>Phylogenomic reconstructions and comparative analyses of Kickxellomycotina fungi.</title>
        <authorList>
            <person name="Reynolds N.K."/>
            <person name="Stajich J.E."/>
            <person name="Barry K."/>
            <person name="Grigoriev I.V."/>
            <person name="Crous P."/>
            <person name="Smith M.E."/>
        </authorList>
    </citation>
    <scope>NUCLEOTIDE SEQUENCE</scope>
    <source>
        <strain evidence="1">BCRC 34780</strain>
    </source>
</reference>
<dbReference type="Proteomes" id="UP001140087">
    <property type="component" value="Unassembled WGS sequence"/>
</dbReference>
<proteinExistence type="predicted"/>